<accession>A0ABS5DKV7</accession>
<dbReference type="Gene3D" id="1.25.40.10">
    <property type="entry name" value="Tetratricopeptide repeat domain"/>
    <property type="match status" value="1"/>
</dbReference>
<organism evidence="3 4">
    <name type="scientific">Saccharopolyspora endophytica</name>
    <dbReference type="NCBI Taxonomy" id="543886"/>
    <lineage>
        <taxon>Bacteria</taxon>
        <taxon>Bacillati</taxon>
        <taxon>Actinomycetota</taxon>
        <taxon>Actinomycetes</taxon>
        <taxon>Pseudonocardiales</taxon>
        <taxon>Pseudonocardiaceae</taxon>
        <taxon>Saccharopolyspora</taxon>
    </lineage>
</organism>
<evidence type="ECO:0000256" key="1">
    <source>
        <dbReference type="SAM" id="MobiDB-lite"/>
    </source>
</evidence>
<feature type="compositionally biased region" description="Basic and acidic residues" evidence="1">
    <location>
        <begin position="72"/>
        <end position="84"/>
    </location>
</feature>
<dbReference type="Gene3D" id="1.10.260.40">
    <property type="entry name" value="lambda repressor-like DNA-binding domains"/>
    <property type="match status" value="1"/>
</dbReference>
<sequence>MSGKRLRLARQRRAMGMTQEKLAAAVGLGTDRSTIYRWESGEITPPARKQPRLARALGVSPTQLIDLLTPEADPKMPPSRERVGHALRNPSSTDPVTVESLWQEVRGLDERYDRMPSTSLLADTGQALGQIGFLARNGGDGASQRDLFAAEATAATLMGQLVWDASQRRDHRTARQYFEQATAAAREIDSPTAEGHALLRTSYLALYGERDPVEGLRLTEQTAEVTRSASNVLTGLAQLHSAEAHAMLGDTRRCESALAAAECSFGGVRATDGASHLFSENQFDRLAGSCYLFLGDHRRAQRILGSAAQAMTRQSKSRAIVLGNLSLAHLHQRDLDAAAASLHDAIDVLQATRGGGGLNIVSDAVRKLRRWRGEPVVQDIYDRLFSLMTTA</sequence>
<dbReference type="CDD" id="cd00093">
    <property type="entry name" value="HTH_XRE"/>
    <property type="match status" value="1"/>
</dbReference>
<dbReference type="EMBL" id="JAGPXE010000010">
    <property type="protein sequence ID" value="MBQ0926722.1"/>
    <property type="molecule type" value="Genomic_DNA"/>
</dbReference>
<proteinExistence type="predicted"/>
<reference evidence="3 4" key="1">
    <citation type="submission" date="2021-04" db="EMBL/GenBank/DDBJ databases">
        <title>Whole-genome sequencing of Saccharopolyspora endophytica KCTC 19397.</title>
        <authorList>
            <person name="Ay H."/>
            <person name="Saygin H."/>
            <person name="Sahin N."/>
        </authorList>
    </citation>
    <scope>NUCLEOTIDE SEQUENCE [LARGE SCALE GENOMIC DNA]</scope>
    <source>
        <strain evidence="3 4">KCTC 19397</strain>
    </source>
</reference>
<feature type="domain" description="HTH cro/C1-type" evidence="2">
    <location>
        <begin position="8"/>
        <end position="64"/>
    </location>
</feature>
<dbReference type="PROSITE" id="PS50943">
    <property type="entry name" value="HTH_CROC1"/>
    <property type="match status" value="1"/>
</dbReference>
<dbReference type="Proteomes" id="UP000674084">
    <property type="component" value="Unassembled WGS sequence"/>
</dbReference>
<evidence type="ECO:0000313" key="3">
    <source>
        <dbReference type="EMBL" id="MBQ0926722.1"/>
    </source>
</evidence>
<evidence type="ECO:0000259" key="2">
    <source>
        <dbReference type="PROSITE" id="PS50943"/>
    </source>
</evidence>
<dbReference type="SMART" id="SM00530">
    <property type="entry name" value="HTH_XRE"/>
    <property type="match status" value="1"/>
</dbReference>
<evidence type="ECO:0000313" key="4">
    <source>
        <dbReference type="Proteomes" id="UP000674084"/>
    </source>
</evidence>
<dbReference type="InterPro" id="IPR001387">
    <property type="entry name" value="Cro/C1-type_HTH"/>
</dbReference>
<comment type="caution">
    <text evidence="3">The sequence shown here is derived from an EMBL/GenBank/DDBJ whole genome shotgun (WGS) entry which is preliminary data.</text>
</comment>
<protein>
    <submittedName>
        <fullName evidence="3">Helix-turn-helix transcriptional regulator</fullName>
    </submittedName>
</protein>
<dbReference type="InterPro" id="IPR010982">
    <property type="entry name" value="Lambda_DNA-bd_dom_sf"/>
</dbReference>
<keyword evidence="4" id="KW-1185">Reference proteome</keyword>
<dbReference type="InterPro" id="IPR011990">
    <property type="entry name" value="TPR-like_helical_dom_sf"/>
</dbReference>
<feature type="region of interest" description="Disordered" evidence="1">
    <location>
        <begin position="70"/>
        <end position="95"/>
    </location>
</feature>
<dbReference type="RefSeq" id="WP_210971860.1">
    <property type="nucleotide sequence ID" value="NZ_JAGPXE010000010.1"/>
</dbReference>
<gene>
    <name evidence="3" type="ORF">KBO27_22470</name>
</gene>
<name>A0ABS5DKV7_9PSEU</name>
<dbReference type="Pfam" id="PF01381">
    <property type="entry name" value="HTH_3"/>
    <property type="match status" value="1"/>
</dbReference>
<dbReference type="SUPFAM" id="SSF47413">
    <property type="entry name" value="lambda repressor-like DNA-binding domains"/>
    <property type="match status" value="1"/>
</dbReference>